<feature type="compositionally biased region" description="Polar residues" evidence="4">
    <location>
        <begin position="670"/>
        <end position="688"/>
    </location>
</feature>
<feature type="compositionally biased region" description="Basic residues" evidence="4">
    <location>
        <begin position="649"/>
        <end position="663"/>
    </location>
</feature>
<dbReference type="InterPro" id="IPR017956">
    <property type="entry name" value="AT_hook_DNA-bd_motif"/>
</dbReference>
<sequence length="739" mass="80192">MTTNCCAWASASRTWWPGPPRAAPISPVKKSKKYMWVMPSSSARCAQLPRAADKVPYYAALKKFRDYLNGTITHLDESDVVFADTKLKKREHEGGVGGLLGGEDKKGGPLGGATAAYEDYDGVIVKQEPGLIPGKKKRGRPKKIKNPEELPPADIEKCDANGEMIKKRRGRPKKIHQQQKQAEREAKEREYQAAAAAAAAVQQQQQHHHQMGGVIPGGPMSDGYGAMASCFSSQMMSPPKPFSHMAPYPQQSMSEQQQQQQAYYGGGGNAGMADSPYNKQSPVHSLQHYSQSPKSLSMSYSHSDLSSEINTAMSSDNNMGEPSPLTSPGVQGGAGSGNPGMEHSDFDAAAMQQQQQQSQYNPDHGSPAGSTPSHPAYGGYMGYHDQQQQQQQQDQHQQQQQQQQHQGAPTPMSQSDEHSHHSHPTPPHSHQQQHTPTHSMSPHPHEQYGIKRSSGQDVASKSLSDLESLVDQIPSIAEGGGQRLSHGGHMGGGDESLQDKLDSSMHQQQQQQQYMSAYQSSIGGGQQTNYSPPLSTQTSIYGSSDGGYSSPAYGMAGRQQQQQQQQPEQQQQQQHSKSYTVENLASSNYTPSNSMSHQQQQQQHHQYSNVIPGPHYPVPMSAASSNNGYLFGGLESSLMQRGYPAMPPSHHHPHHHPSLHGHHPMGNPYGYQSSPYASSFDAYSSAPSPGTIHAPQPTYQGYGAVSSPDVAATSSTPPSYLQQQTSSRPPVDLAGYDGV</sequence>
<gene>
    <name evidence="5" type="ORF">TBRA_LOCUS4220</name>
</gene>
<dbReference type="EMBL" id="CADCXV010000672">
    <property type="protein sequence ID" value="CAB0032276.1"/>
    <property type="molecule type" value="Genomic_DNA"/>
</dbReference>
<dbReference type="GO" id="GO:0006285">
    <property type="term" value="P:base-excision repair, AP site formation"/>
    <property type="evidence" value="ECO:0007669"/>
    <property type="project" value="InterPro"/>
</dbReference>
<evidence type="ECO:0000256" key="4">
    <source>
        <dbReference type="SAM" id="MobiDB-lite"/>
    </source>
</evidence>
<feature type="compositionally biased region" description="Low complexity" evidence="4">
    <location>
        <begin position="384"/>
        <end position="406"/>
    </location>
</feature>
<dbReference type="PANTHER" id="PTHR12159">
    <property type="entry name" value="G/T AND G/U MISMATCH-SPECIFIC DNA GLYCOSYLASE"/>
    <property type="match status" value="1"/>
</dbReference>
<feature type="compositionally biased region" description="Low complexity" evidence="4">
    <location>
        <begin position="504"/>
        <end position="521"/>
    </location>
</feature>
<evidence type="ECO:0000256" key="3">
    <source>
        <dbReference type="ARBA" id="ARBA00023204"/>
    </source>
</evidence>
<keyword evidence="2" id="KW-0378">Hydrolase</keyword>
<feature type="compositionally biased region" description="Polar residues" evidence="4">
    <location>
        <begin position="712"/>
        <end position="728"/>
    </location>
</feature>
<proteinExistence type="predicted"/>
<dbReference type="Proteomes" id="UP000479190">
    <property type="component" value="Unassembled WGS sequence"/>
</dbReference>
<dbReference type="InterPro" id="IPR036895">
    <property type="entry name" value="Uracil-DNA_glycosylase-like_sf"/>
</dbReference>
<feature type="compositionally biased region" description="Polar residues" evidence="4">
    <location>
        <begin position="277"/>
        <end position="294"/>
    </location>
</feature>
<feature type="region of interest" description="Disordered" evidence="4">
    <location>
        <begin position="247"/>
        <end position="619"/>
    </location>
</feature>
<dbReference type="GO" id="GO:0004844">
    <property type="term" value="F:uracil DNA N-glycosylase activity"/>
    <property type="evidence" value="ECO:0007669"/>
    <property type="project" value="TreeGrafter"/>
</dbReference>
<feature type="compositionally biased region" description="Low complexity" evidence="4">
    <location>
        <begin position="428"/>
        <end position="442"/>
    </location>
</feature>
<feature type="compositionally biased region" description="Basic residues" evidence="4">
    <location>
        <begin position="168"/>
        <end position="177"/>
    </location>
</feature>
<name>A0A6H5I6V5_9HYME</name>
<dbReference type="GO" id="GO:0003677">
    <property type="term" value="F:DNA binding"/>
    <property type="evidence" value="ECO:0007669"/>
    <property type="project" value="InterPro"/>
</dbReference>
<feature type="compositionally biased region" description="Polar residues" evidence="4">
    <location>
        <begin position="575"/>
        <end position="596"/>
    </location>
</feature>
<dbReference type="Gene3D" id="3.40.470.10">
    <property type="entry name" value="Uracil-DNA glycosylase-like domain"/>
    <property type="match status" value="1"/>
</dbReference>
<protein>
    <submittedName>
        <fullName evidence="5">Uncharacterized protein</fullName>
    </submittedName>
</protein>
<evidence type="ECO:0000256" key="2">
    <source>
        <dbReference type="ARBA" id="ARBA00022801"/>
    </source>
</evidence>
<feature type="compositionally biased region" description="Polar residues" evidence="4">
    <location>
        <begin position="453"/>
        <end position="465"/>
    </location>
</feature>
<keyword evidence="1" id="KW-0227">DNA damage</keyword>
<reference evidence="5 6" key="1">
    <citation type="submission" date="2020-02" db="EMBL/GenBank/DDBJ databases">
        <authorList>
            <person name="Ferguson B K."/>
        </authorList>
    </citation>
    <scope>NUCLEOTIDE SEQUENCE [LARGE SCALE GENOMIC DNA]</scope>
</reference>
<feature type="compositionally biased region" description="Low complexity" evidence="4">
    <location>
        <begin position="250"/>
        <end position="263"/>
    </location>
</feature>
<evidence type="ECO:0000313" key="5">
    <source>
        <dbReference type="EMBL" id="CAB0032276.1"/>
    </source>
</evidence>
<feature type="compositionally biased region" description="Low complexity" evidence="4">
    <location>
        <begin position="597"/>
        <end position="606"/>
    </location>
</feature>
<evidence type="ECO:0000256" key="1">
    <source>
        <dbReference type="ARBA" id="ARBA00022763"/>
    </source>
</evidence>
<dbReference type="OrthoDB" id="565731at2759"/>
<dbReference type="GO" id="GO:0005634">
    <property type="term" value="C:nucleus"/>
    <property type="evidence" value="ECO:0007669"/>
    <property type="project" value="TreeGrafter"/>
</dbReference>
<feature type="region of interest" description="Disordered" evidence="4">
    <location>
        <begin position="131"/>
        <end position="155"/>
    </location>
</feature>
<dbReference type="PANTHER" id="PTHR12159:SF9">
    <property type="entry name" value="G_T MISMATCH-SPECIFIC THYMINE DNA GLYCOSYLASE"/>
    <property type="match status" value="1"/>
</dbReference>
<keyword evidence="6" id="KW-1185">Reference proteome</keyword>
<feature type="compositionally biased region" description="Polar residues" evidence="4">
    <location>
        <begin position="308"/>
        <end position="329"/>
    </location>
</feature>
<feature type="compositionally biased region" description="Low complexity" evidence="4">
    <location>
        <begin position="539"/>
        <end position="574"/>
    </location>
</feature>
<dbReference type="InterPro" id="IPR015637">
    <property type="entry name" value="MUG/TDG"/>
</dbReference>
<feature type="compositionally biased region" description="Low complexity" evidence="4">
    <location>
        <begin position="295"/>
        <end position="307"/>
    </location>
</feature>
<feature type="region of interest" description="Disordered" evidence="4">
    <location>
        <begin position="641"/>
        <end position="739"/>
    </location>
</feature>
<organism evidence="5 6">
    <name type="scientific">Trichogramma brassicae</name>
    <dbReference type="NCBI Taxonomy" id="86971"/>
    <lineage>
        <taxon>Eukaryota</taxon>
        <taxon>Metazoa</taxon>
        <taxon>Ecdysozoa</taxon>
        <taxon>Arthropoda</taxon>
        <taxon>Hexapoda</taxon>
        <taxon>Insecta</taxon>
        <taxon>Pterygota</taxon>
        <taxon>Neoptera</taxon>
        <taxon>Endopterygota</taxon>
        <taxon>Hymenoptera</taxon>
        <taxon>Apocrita</taxon>
        <taxon>Proctotrupomorpha</taxon>
        <taxon>Chalcidoidea</taxon>
        <taxon>Trichogrammatidae</taxon>
        <taxon>Trichogramma</taxon>
    </lineage>
</organism>
<dbReference type="AlphaFoldDB" id="A0A6H5I6V5"/>
<evidence type="ECO:0000313" key="6">
    <source>
        <dbReference type="Proteomes" id="UP000479190"/>
    </source>
</evidence>
<dbReference type="SMART" id="SM00384">
    <property type="entry name" value="AT_hook"/>
    <property type="match status" value="2"/>
</dbReference>
<feature type="region of interest" description="Disordered" evidence="4">
    <location>
        <begin position="168"/>
        <end position="189"/>
    </location>
</feature>
<accession>A0A6H5I6V5</accession>
<keyword evidence="3" id="KW-0234">DNA repair</keyword>
<feature type="compositionally biased region" description="Polar residues" evidence="4">
    <location>
        <begin position="527"/>
        <end position="538"/>
    </location>
</feature>
<dbReference type="GO" id="GO:0008263">
    <property type="term" value="F:pyrimidine-specific mismatch base pair DNA N-glycosylase activity"/>
    <property type="evidence" value="ECO:0007669"/>
    <property type="project" value="TreeGrafter"/>
</dbReference>
<feature type="compositionally biased region" description="Gly residues" evidence="4">
    <location>
        <begin position="478"/>
        <end position="494"/>
    </location>
</feature>
<feature type="compositionally biased region" description="Basic residues" evidence="4">
    <location>
        <begin position="134"/>
        <end position="144"/>
    </location>
</feature>